<dbReference type="RefSeq" id="WP_060931295.1">
    <property type="nucleotide sequence ID" value="NZ_KQ959831.1"/>
</dbReference>
<accession>A0A133ZP10</accession>
<dbReference type="AlphaFoldDB" id="A0A133ZP10"/>
<sequence length="443" mass="50294">MKSIGNLKINKILELMLIISVTTMILISGFVWIITVRIIDMHEAKLFISRSVSIPGNTMHIFIFTVISSICFIVTFSVRSSNRLNGTYIIFVTFIIEFILELICIILLNFNYNGILLWTFANALIYLKKNKYISIVIVAATVSYLFTTHDLVKLFINIYDISAYIRVCSTSLQTVIFFIYNALNLMTVVSFILCCISIIVNKEEIIEKNIELNKQLEIANFDLQKANIELERSLMDNARLAEIRERNRIAREIHDTLGHTLTGLAAGIDACIALAGDEKTPLRNQLDLLSKVSRNGIKDIRMSVSSLRPDAPDRLNLESAIKELVENTKRVAGVNIIFNCEDINLKFDEDEEMAIYRIVQESLTNSIRHGNAKNIEVMVKKNFGSIGLIIHDDGIGCEKIESGFGLRHIRERVNMLKGQVNFRSENGFIVEAMIPIRWGEEYG</sequence>
<keyword evidence="9" id="KW-0472">Membrane</keyword>
<keyword evidence="6 12" id="KW-0418">Kinase</keyword>
<evidence type="ECO:0000256" key="6">
    <source>
        <dbReference type="ARBA" id="ARBA00022777"/>
    </source>
</evidence>
<feature type="domain" description="Histidine kinase/HSP90-like ATPase" evidence="10">
    <location>
        <begin position="352"/>
        <end position="435"/>
    </location>
</feature>
<dbReference type="InterPro" id="IPR011712">
    <property type="entry name" value="Sig_transdc_His_kin_sub3_dim/P"/>
</dbReference>
<keyword evidence="9" id="KW-0812">Transmembrane</keyword>
<feature type="transmembrane region" description="Helical" evidence="9">
    <location>
        <begin position="12"/>
        <end position="39"/>
    </location>
</feature>
<dbReference type="InterPro" id="IPR050482">
    <property type="entry name" value="Sensor_HK_TwoCompSys"/>
</dbReference>
<gene>
    <name evidence="12" type="ORF">HMPREF1866_01564</name>
</gene>
<evidence type="ECO:0000256" key="3">
    <source>
        <dbReference type="ARBA" id="ARBA00022553"/>
    </source>
</evidence>
<dbReference type="STRING" id="467210.HMPREF1866_01564"/>
<dbReference type="InterPro" id="IPR036890">
    <property type="entry name" value="HATPase_C_sf"/>
</dbReference>
<dbReference type="SUPFAM" id="SSF55874">
    <property type="entry name" value="ATPase domain of HSP90 chaperone/DNA topoisomerase II/histidine kinase"/>
    <property type="match status" value="1"/>
</dbReference>
<proteinExistence type="predicted"/>
<evidence type="ECO:0000259" key="10">
    <source>
        <dbReference type="Pfam" id="PF02518"/>
    </source>
</evidence>
<evidence type="ECO:0000256" key="2">
    <source>
        <dbReference type="ARBA" id="ARBA00012438"/>
    </source>
</evidence>
<keyword evidence="13" id="KW-1185">Reference proteome</keyword>
<feature type="domain" description="Signal transduction histidine kinase subgroup 3 dimerisation and phosphoacceptor" evidence="11">
    <location>
        <begin position="245"/>
        <end position="310"/>
    </location>
</feature>
<dbReference type="PANTHER" id="PTHR24421">
    <property type="entry name" value="NITRATE/NITRITE SENSOR PROTEIN NARX-RELATED"/>
    <property type="match status" value="1"/>
</dbReference>
<evidence type="ECO:0000313" key="12">
    <source>
        <dbReference type="EMBL" id="KXB57169.1"/>
    </source>
</evidence>
<keyword evidence="8" id="KW-0902">Two-component regulatory system</keyword>
<dbReference type="InterPro" id="IPR003594">
    <property type="entry name" value="HATPase_dom"/>
</dbReference>
<comment type="caution">
    <text evidence="12">The sequence shown here is derived from an EMBL/GenBank/DDBJ whole genome shotgun (WGS) entry which is preliminary data.</text>
</comment>
<evidence type="ECO:0000256" key="9">
    <source>
        <dbReference type="SAM" id="Phobius"/>
    </source>
</evidence>
<dbReference type="PANTHER" id="PTHR24421:SF10">
    <property type="entry name" value="NITRATE_NITRITE SENSOR PROTEIN NARQ"/>
    <property type="match status" value="1"/>
</dbReference>
<comment type="catalytic activity">
    <reaction evidence="1">
        <text>ATP + protein L-histidine = ADP + protein N-phospho-L-histidine.</text>
        <dbReference type="EC" id="2.7.13.3"/>
    </reaction>
</comment>
<dbReference type="GO" id="GO:0016020">
    <property type="term" value="C:membrane"/>
    <property type="evidence" value="ECO:0007669"/>
    <property type="project" value="InterPro"/>
</dbReference>
<dbReference type="EMBL" id="LSDA01000095">
    <property type="protein sequence ID" value="KXB57169.1"/>
    <property type="molecule type" value="Genomic_DNA"/>
</dbReference>
<dbReference type="OrthoDB" id="9781904at2"/>
<dbReference type="EC" id="2.7.13.3" evidence="2"/>
<dbReference type="Gene3D" id="3.30.565.10">
    <property type="entry name" value="Histidine kinase-like ATPase, C-terminal domain"/>
    <property type="match status" value="1"/>
</dbReference>
<keyword evidence="9" id="KW-1133">Transmembrane helix</keyword>
<dbReference type="GO" id="GO:0046983">
    <property type="term" value="F:protein dimerization activity"/>
    <property type="evidence" value="ECO:0007669"/>
    <property type="project" value="InterPro"/>
</dbReference>
<keyword evidence="5" id="KW-0547">Nucleotide-binding</keyword>
<evidence type="ECO:0000256" key="5">
    <source>
        <dbReference type="ARBA" id="ARBA00022741"/>
    </source>
</evidence>
<dbReference type="Pfam" id="PF07730">
    <property type="entry name" value="HisKA_3"/>
    <property type="match status" value="1"/>
</dbReference>
<evidence type="ECO:0000256" key="1">
    <source>
        <dbReference type="ARBA" id="ARBA00000085"/>
    </source>
</evidence>
<protein>
    <recommendedName>
        <fullName evidence="2">histidine kinase</fullName>
        <ecNumber evidence="2">2.7.13.3</ecNumber>
    </recommendedName>
</protein>
<keyword evidence="7" id="KW-0067">ATP-binding</keyword>
<dbReference type="PATRIC" id="fig|467210.3.peg.1549"/>
<feature type="transmembrane region" description="Helical" evidence="9">
    <location>
        <begin position="177"/>
        <end position="200"/>
    </location>
</feature>
<keyword evidence="3" id="KW-0597">Phosphoprotein</keyword>
<dbReference type="Pfam" id="PF02518">
    <property type="entry name" value="HATPase_c"/>
    <property type="match status" value="1"/>
</dbReference>
<evidence type="ECO:0000256" key="8">
    <source>
        <dbReference type="ARBA" id="ARBA00023012"/>
    </source>
</evidence>
<organism evidence="12 13">
    <name type="scientific">Lachnoanaerobaculum saburreum</name>
    <dbReference type="NCBI Taxonomy" id="467210"/>
    <lineage>
        <taxon>Bacteria</taxon>
        <taxon>Bacillati</taxon>
        <taxon>Bacillota</taxon>
        <taxon>Clostridia</taxon>
        <taxon>Lachnospirales</taxon>
        <taxon>Lachnospiraceae</taxon>
        <taxon>Lachnoanaerobaculum</taxon>
    </lineage>
</organism>
<dbReference type="Proteomes" id="UP000070394">
    <property type="component" value="Unassembled WGS sequence"/>
</dbReference>
<keyword evidence="4" id="KW-0808">Transferase</keyword>
<feature type="transmembrane region" description="Helical" evidence="9">
    <location>
        <begin position="132"/>
        <end position="156"/>
    </location>
</feature>
<feature type="transmembrane region" description="Helical" evidence="9">
    <location>
        <begin position="59"/>
        <end position="76"/>
    </location>
</feature>
<dbReference type="GO" id="GO:0005524">
    <property type="term" value="F:ATP binding"/>
    <property type="evidence" value="ECO:0007669"/>
    <property type="project" value="UniProtKB-KW"/>
</dbReference>
<evidence type="ECO:0000259" key="11">
    <source>
        <dbReference type="Pfam" id="PF07730"/>
    </source>
</evidence>
<evidence type="ECO:0000313" key="13">
    <source>
        <dbReference type="Proteomes" id="UP000070394"/>
    </source>
</evidence>
<feature type="transmembrane region" description="Helical" evidence="9">
    <location>
        <begin position="88"/>
        <end position="112"/>
    </location>
</feature>
<dbReference type="Gene3D" id="1.20.5.1930">
    <property type="match status" value="1"/>
</dbReference>
<dbReference type="CDD" id="cd16917">
    <property type="entry name" value="HATPase_UhpB-NarQ-NarX-like"/>
    <property type="match status" value="1"/>
</dbReference>
<reference evidence="13" key="1">
    <citation type="submission" date="2016-01" db="EMBL/GenBank/DDBJ databases">
        <authorList>
            <person name="Mitreva M."/>
            <person name="Pepin K.H."/>
            <person name="Mihindukulasuriya K.A."/>
            <person name="Fulton R."/>
            <person name="Fronick C."/>
            <person name="O'Laughlin M."/>
            <person name="Miner T."/>
            <person name="Herter B."/>
            <person name="Rosa B.A."/>
            <person name="Cordes M."/>
            <person name="Tomlinson C."/>
            <person name="Wollam A."/>
            <person name="Palsikar V.B."/>
            <person name="Mardis E.R."/>
            <person name="Wilson R.K."/>
        </authorList>
    </citation>
    <scope>NUCLEOTIDE SEQUENCE [LARGE SCALE GENOMIC DNA]</scope>
    <source>
        <strain evidence="13">DNF00896</strain>
    </source>
</reference>
<name>A0A133ZP10_9FIRM</name>
<dbReference type="GO" id="GO:0000155">
    <property type="term" value="F:phosphorelay sensor kinase activity"/>
    <property type="evidence" value="ECO:0007669"/>
    <property type="project" value="InterPro"/>
</dbReference>
<evidence type="ECO:0000256" key="7">
    <source>
        <dbReference type="ARBA" id="ARBA00022840"/>
    </source>
</evidence>
<evidence type="ECO:0000256" key="4">
    <source>
        <dbReference type="ARBA" id="ARBA00022679"/>
    </source>
</evidence>